<dbReference type="Proteomes" id="UP000003221">
    <property type="component" value="Unassembled WGS sequence"/>
</dbReference>
<dbReference type="NCBIfam" id="NF008568">
    <property type="entry name" value="PRK11519.1"/>
    <property type="match status" value="1"/>
</dbReference>
<accession>G5Q4J0</accession>
<keyword evidence="7" id="KW-0829">Tyrosine-protein kinase</keyword>
<evidence type="ECO:0000256" key="2">
    <source>
        <dbReference type="ARBA" id="ARBA00008883"/>
    </source>
</evidence>
<dbReference type="GO" id="GO:0005886">
    <property type="term" value="C:plasma membrane"/>
    <property type="evidence" value="ECO:0007669"/>
    <property type="project" value="UniProtKB-SubCell"/>
</dbReference>
<dbReference type="InterPro" id="IPR032807">
    <property type="entry name" value="GNVR"/>
</dbReference>
<evidence type="ECO:0000259" key="14">
    <source>
        <dbReference type="Pfam" id="PF13807"/>
    </source>
</evidence>
<evidence type="ECO:0000256" key="5">
    <source>
        <dbReference type="ARBA" id="ARBA00022777"/>
    </source>
</evidence>
<comment type="caution">
    <text evidence="15">The sequence shown here is derived from an EMBL/GenBank/DDBJ whole genome shotgun (WGS) entry which is preliminary data.</text>
</comment>
<feature type="domain" description="AAA" evidence="13">
    <location>
        <begin position="337"/>
        <end position="450"/>
    </location>
</feature>
<evidence type="ECO:0000256" key="1">
    <source>
        <dbReference type="ARBA" id="ARBA00004651"/>
    </source>
</evidence>
<dbReference type="CDD" id="cd05387">
    <property type="entry name" value="BY-kinase"/>
    <property type="match status" value="1"/>
</dbReference>
<keyword evidence="12" id="KW-1133">Transmembrane helix</keyword>
<feature type="coiled-coil region" evidence="11">
    <location>
        <begin position="68"/>
        <end position="95"/>
    </location>
</feature>
<reference evidence="15 16" key="1">
    <citation type="journal article" date="2011" name="BMC Genomics">
        <title>Genome sequencing reveals diversification of virulence factor content and possible host adaptation in distinct subpopulations of Salmonella enterica.</title>
        <authorList>
            <person name="den Bakker H.C."/>
            <person name="Moreno Switt A.I."/>
            <person name="Govoni G."/>
            <person name="Cummings C.A."/>
            <person name="Ranieri M.L."/>
            <person name="Degoricija L."/>
            <person name="Hoelzer K."/>
            <person name="Rodriguez-Rivera L.D."/>
            <person name="Brown S."/>
            <person name="Bolchacova E."/>
            <person name="Furtado M.R."/>
            <person name="Wiedmann M."/>
        </authorList>
    </citation>
    <scope>NUCLEOTIDE SEQUENCE [LARGE SCALE GENOMIC DNA]</scope>
    <source>
        <strain evidence="15 16">S5-403</strain>
    </source>
</reference>
<evidence type="ECO:0000256" key="3">
    <source>
        <dbReference type="ARBA" id="ARBA00022679"/>
    </source>
</evidence>
<keyword evidence="11" id="KW-0175">Coiled coil</keyword>
<evidence type="ECO:0000256" key="6">
    <source>
        <dbReference type="ARBA" id="ARBA00022840"/>
    </source>
</evidence>
<comment type="function">
    <text evidence="9">Required for the extracellular polysaccharide colanic acid synthesis. The autophosphorylated form is inactive. Probably involved in the export of colanic acid from the cell to medium.</text>
</comment>
<gene>
    <name evidence="15" type="ORF">LTSEMON_2993</name>
</gene>
<dbReference type="AlphaFoldDB" id="G5Q4J0"/>
<evidence type="ECO:0000256" key="12">
    <source>
        <dbReference type="SAM" id="Phobius"/>
    </source>
</evidence>
<comment type="similarity">
    <text evidence="2">Belongs to the etk/wzc family.</text>
</comment>
<evidence type="ECO:0000256" key="4">
    <source>
        <dbReference type="ARBA" id="ARBA00022741"/>
    </source>
</evidence>
<evidence type="ECO:0000256" key="7">
    <source>
        <dbReference type="ARBA" id="ARBA00023137"/>
    </source>
</evidence>
<dbReference type="InterPro" id="IPR005702">
    <property type="entry name" value="Wzc-like_C"/>
</dbReference>
<dbReference type="PATRIC" id="fig|913242.3.peg.2590"/>
<sequence>MSKFSTLGMINNLQNNLTVTETGKDTGVLSLTFTGEDRDQIREILNSITRNYLQQDIARKSEEAGKSLAFLAKQLPEVRSRLDVAENKLNAFRQDKDSVDLPLEAKAVLDSMVNIDAQLNELTFKEAEISKLFTKAHPAYRTLLEKRKALEDEKAKLNGRVTAMPKTQQEIVRLTRDVESGQQVYMQLLNKQQELKITEASTVGDVRIVDPAITQPGVLKPKKALIILGSIILGLMLSIVGVLLRSLFNRGIESPQVLEEHGISVYASIPLSEWQKARDSVKTIKGIKRYKQSQLLAVGNPTDLAIEAIRSLRTSLHFAMMQAQNNVLMLTGVSPSIGKTFVCANLAAVISQTHKRVLLIDCDMRKGYTHELLGTNNVDGLSDILAGKGEIASCAKPTAIANFDLIPRGQVPPNPSELLMSERFGELIAWASSRYDLVLIDTPPILAVTDAAIVGRHVGTTLMVARYAVNTLKEVETSLSRFDQNGIQVKGVILNSIFRRATGYQDYGYYEYEYQSDSK</sequence>
<name>G5Q4J0_SALMO</name>
<keyword evidence="6" id="KW-0067">ATP-binding</keyword>
<dbReference type="Pfam" id="PF13807">
    <property type="entry name" value="GNVR"/>
    <property type="match status" value="1"/>
</dbReference>
<dbReference type="GO" id="GO:0042802">
    <property type="term" value="F:identical protein binding"/>
    <property type="evidence" value="ECO:0007669"/>
    <property type="project" value="UniProtKB-ARBA"/>
</dbReference>
<dbReference type="PANTHER" id="PTHR32309">
    <property type="entry name" value="TYROSINE-PROTEIN KINASE"/>
    <property type="match status" value="1"/>
</dbReference>
<dbReference type="NCBIfam" id="TIGR01007">
    <property type="entry name" value="eps_fam"/>
    <property type="match status" value="1"/>
</dbReference>
<keyword evidence="12" id="KW-0472">Membrane</keyword>
<evidence type="ECO:0000256" key="8">
    <source>
        <dbReference type="ARBA" id="ARBA00053015"/>
    </source>
</evidence>
<protein>
    <recommendedName>
        <fullName evidence="10">Tyrosine-protein kinase wzc</fullName>
    </recommendedName>
</protein>
<dbReference type="PANTHER" id="PTHR32309:SF32">
    <property type="entry name" value="TYROSINE-PROTEIN KINASE ETK-RELATED"/>
    <property type="match status" value="1"/>
</dbReference>
<dbReference type="GO" id="GO:0004713">
    <property type="term" value="F:protein tyrosine kinase activity"/>
    <property type="evidence" value="ECO:0007669"/>
    <property type="project" value="UniProtKB-KW"/>
</dbReference>
<keyword evidence="12" id="KW-0812">Transmembrane</keyword>
<evidence type="ECO:0000313" key="16">
    <source>
        <dbReference type="Proteomes" id="UP000003221"/>
    </source>
</evidence>
<comment type="catalytic activity">
    <reaction evidence="8">
        <text>L-tyrosyl-[protein] + ATP = O-phospho-L-tyrosyl-[protein] + ADP + H(+)</text>
        <dbReference type="Rhea" id="RHEA:10596"/>
        <dbReference type="Rhea" id="RHEA-COMP:10136"/>
        <dbReference type="Rhea" id="RHEA-COMP:20101"/>
        <dbReference type="ChEBI" id="CHEBI:15378"/>
        <dbReference type="ChEBI" id="CHEBI:30616"/>
        <dbReference type="ChEBI" id="CHEBI:46858"/>
        <dbReference type="ChEBI" id="CHEBI:61978"/>
        <dbReference type="ChEBI" id="CHEBI:456216"/>
    </reaction>
</comment>
<dbReference type="EMBL" id="AFCS01000703">
    <property type="protein sequence ID" value="EHC77854.1"/>
    <property type="molecule type" value="Genomic_DNA"/>
</dbReference>
<feature type="domain" description="Tyrosine-protein kinase G-rich" evidence="14">
    <location>
        <begin position="166"/>
        <end position="246"/>
    </location>
</feature>
<dbReference type="InterPro" id="IPR027417">
    <property type="entry name" value="P-loop_NTPase"/>
</dbReference>
<dbReference type="InterPro" id="IPR025669">
    <property type="entry name" value="AAA_dom"/>
</dbReference>
<dbReference type="GO" id="GO:0005524">
    <property type="term" value="F:ATP binding"/>
    <property type="evidence" value="ECO:0007669"/>
    <property type="project" value="UniProtKB-KW"/>
</dbReference>
<keyword evidence="4" id="KW-0547">Nucleotide-binding</keyword>
<dbReference type="SUPFAM" id="SSF52540">
    <property type="entry name" value="P-loop containing nucleoside triphosphate hydrolases"/>
    <property type="match status" value="1"/>
</dbReference>
<evidence type="ECO:0000256" key="11">
    <source>
        <dbReference type="SAM" id="Coils"/>
    </source>
</evidence>
<organism evidence="15 16">
    <name type="scientific">Salmonella enterica subsp. enterica serovar Montevideo str. S5-403</name>
    <dbReference type="NCBI Taxonomy" id="913242"/>
    <lineage>
        <taxon>Bacteria</taxon>
        <taxon>Pseudomonadati</taxon>
        <taxon>Pseudomonadota</taxon>
        <taxon>Gammaproteobacteria</taxon>
        <taxon>Enterobacterales</taxon>
        <taxon>Enterobacteriaceae</taxon>
        <taxon>Salmonella</taxon>
    </lineage>
</organism>
<keyword evidence="5 15" id="KW-0418">Kinase</keyword>
<comment type="subcellular location">
    <subcellularLocation>
        <location evidence="1">Cell membrane</location>
        <topology evidence="1">Multi-pass membrane protein</topology>
    </subcellularLocation>
</comment>
<dbReference type="InterPro" id="IPR050445">
    <property type="entry name" value="Bact_polysacc_biosynth/exp"/>
</dbReference>
<feature type="transmembrane region" description="Helical" evidence="12">
    <location>
        <begin position="225"/>
        <end position="248"/>
    </location>
</feature>
<evidence type="ECO:0000256" key="10">
    <source>
        <dbReference type="ARBA" id="ARBA00072239"/>
    </source>
</evidence>
<evidence type="ECO:0000313" key="15">
    <source>
        <dbReference type="EMBL" id="EHC77854.1"/>
    </source>
</evidence>
<keyword evidence="3" id="KW-0808">Transferase</keyword>
<dbReference type="FunFam" id="3.40.50.300:FF:000527">
    <property type="entry name" value="Tyrosine-protein kinase etk"/>
    <property type="match status" value="1"/>
</dbReference>
<evidence type="ECO:0000259" key="13">
    <source>
        <dbReference type="Pfam" id="PF13614"/>
    </source>
</evidence>
<proteinExistence type="inferred from homology"/>
<evidence type="ECO:0000256" key="9">
    <source>
        <dbReference type="ARBA" id="ARBA00058676"/>
    </source>
</evidence>
<dbReference type="Pfam" id="PF13614">
    <property type="entry name" value="AAA_31"/>
    <property type="match status" value="1"/>
</dbReference>
<dbReference type="Gene3D" id="3.40.50.300">
    <property type="entry name" value="P-loop containing nucleotide triphosphate hydrolases"/>
    <property type="match status" value="1"/>
</dbReference>